<dbReference type="PANTHER" id="PTHR43384">
    <property type="entry name" value="SEPTUM SITE-DETERMINING PROTEIN MIND HOMOLOG, CHLOROPLASTIC-RELATED"/>
    <property type="match status" value="1"/>
</dbReference>
<dbReference type="Gene3D" id="3.40.50.300">
    <property type="entry name" value="P-loop containing nucleotide triphosphate hydrolases"/>
    <property type="match status" value="1"/>
</dbReference>
<comment type="caution">
    <text evidence="2">The sequence shown here is derived from an EMBL/GenBank/DDBJ whole genome shotgun (WGS) entry which is preliminary data.</text>
</comment>
<dbReference type="PANTHER" id="PTHR43384:SF14">
    <property type="entry name" value="ESX-1 SECRETION-ASSOCIATED PROTEIN ESPI"/>
    <property type="match status" value="1"/>
</dbReference>
<dbReference type="SUPFAM" id="SSF52540">
    <property type="entry name" value="P-loop containing nucleoside triphosphate hydrolases"/>
    <property type="match status" value="1"/>
</dbReference>
<keyword evidence="2" id="KW-0966">Cell projection</keyword>
<sequence>MDDTPSRPGRSRGGAPPSLDERALRSRYGQPAVDLVLLLDRLARAGGFSRNDAAQHWAAQDPEGARHHGILRVSDTGAPAIERRRLSETMKMDKGPVPTGLVEAFHELWARQRPTSEVRTVADQLTRLCDEVVQASLAAVGPSTGPRKPRTTAKAAEVARLKQDLLVAQRELLEAEKTETELRGLSSVLYVALVGLQSSHQRLLDERNEALGKAEADGNAIHDVPEEAQHELRRTLERALAAERMVQQLQADNHVLVAHLDALQNYVGLSDARVVRPGQVQDNRLTWTVGHEEVGNASDVVRDPTAPPWVRQDPSVTVAGSHRHRHRLQSGWRRTMTVLTGLVSSGESPADVRRRELIARIARPSAGCHKIVVVGVEDGVGGSTVTACLGAVLARLRHRPAADRFDRVIAVDADSDRGTLAPEVVRETTATVRDLLRDTSRIARHSEIRAYTSRSRSGLEVLASEKGPVMAEAFSEQGYLRAVSLLERFYDIVLVDCGTDLTHPAAKGILSQADSLVLVSSGSVDGTQTLAATLDWLEAHGYRDLVAKSTTVINSVRSGSGRMDPEKLAAYFVQRCRAVVRIPFDTRLEMVAEIELEKLGSKTRFALLELAATVTDDFSDFDPRALAEELPTGPVAIVPREPATGPVAFVPVEPLTTPTMIAPGLAPYRGTTIPWTEKIKMITVLYDAGRMTHADFTRARNLALESAAFSRAEIEREFRALVNRAVGMTWRTISKLIFHHPQFPTPDQASARIDTAWGLGALTEQEYVNKKYWLWEFGQHNPPQVPRADAIYVLDARLAYGEISPEEYGGLVAAVKQREDLYPDGYPDNPRRSWPPPN</sequence>
<dbReference type="GO" id="GO:0005829">
    <property type="term" value="C:cytosol"/>
    <property type="evidence" value="ECO:0007669"/>
    <property type="project" value="TreeGrafter"/>
</dbReference>
<dbReference type="EMBL" id="RJKM01000001">
    <property type="protein sequence ID" value="ROP35375.1"/>
    <property type="molecule type" value="Genomic_DNA"/>
</dbReference>
<evidence type="ECO:0000313" key="3">
    <source>
        <dbReference type="Proteomes" id="UP000268727"/>
    </source>
</evidence>
<dbReference type="GO" id="GO:0051782">
    <property type="term" value="P:negative regulation of cell division"/>
    <property type="evidence" value="ECO:0007669"/>
    <property type="project" value="TreeGrafter"/>
</dbReference>
<evidence type="ECO:0000256" key="1">
    <source>
        <dbReference type="SAM" id="MobiDB-lite"/>
    </source>
</evidence>
<protein>
    <submittedName>
        <fullName evidence="2">MinD-like ATPase involved in chromosome partitioning or flagellar assembly</fullName>
    </submittedName>
</protein>
<dbReference type="Proteomes" id="UP000268727">
    <property type="component" value="Unassembled WGS sequence"/>
</dbReference>
<dbReference type="GO" id="GO:0016887">
    <property type="term" value="F:ATP hydrolysis activity"/>
    <property type="evidence" value="ECO:0007669"/>
    <property type="project" value="TreeGrafter"/>
</dbReference>
<keyword evidence="2" id="KW-0969">Cilium</keyword>
<dbReference type="RefSeq" id="WP_211348064.1">
    <property type="nucleotide sequence ID" value="NZ_RJKM01000001.1"/>
</dbReference>
<keyword evidence="3" id="KW-1185">Reference proteome</keyword>
<dbReference type="InterPro" id="IPR027417">
    <property type="entry name" value="P-loop_NTPase"/>
</dbReference>
<accession>A0A3N1GYL6</accession>
<dbReference type="GO" id="GO:0009898">
    <property type="term" value="C:cytoplasmic side of plasma membrane"/>
    <property type="evidence" value="ECO:0007669"/>
    <property type="project" value="TreeGrafter"/>
</dbReference>
<name>A0A3N1GYL6_9PSEU</name>
<organism evidence="2 3">
    <name type="scientific">Saccharothrix texasensis</name>
    <dbReference type="NCBI Taxonomy" id="103734"/>
    <lineage>
        <taxon>Bacteria</taxon>
        <taxon>Bacillati</taxon>
        <taxon>Actinomycetota</taxon>
        <taxon>Actinomycetes</taxon>
        <taxon>Pseudonocardiales</taxon>
        <taxon>Pseudonocardiaceae</taxon>
        <taxon>Saccharothrix</taxon>
    </lineage>
</organism>
<reference evidence="2 3" key="1">
    <citation type="submission" date="2018-11" db="EMBL/GenBank/DDBJ databases">
        <title>Sequencing the genomes of 1000 actinobacteria strains.</title>
        <authorList>
            <person name="Klenk H.-P."/>
        </authorList>
    </citation>
    <scope>NUCLEOTIDE SEQUENCE [LARGE SCALE GENOMIC DNA]</scope>
    <source>
        <strain evidence="2 3">DSM 44231</strain>
    </source>
</reference>
<gene>
    <name evidence="2" type="ORF">EDD40_0601</name>
</gene>
<dbReference type="GO" id="GO:0005524">
    <property type="term" value="F:ATP binding"/>
    <property type="evidence" value="ECO:0007669"/>
    <property type="project" value="TreeGrafter"/>
</dbReference>
<dbReference type="InterPro" id="IPR050625">
    <property type="entry name" value="ParA/MinD_ATPase"/>
</dbReference>
<evidence type="ECO:0000313" key="2">
    <source>
        <dbReference type="EMBL" id="ROP35375.1"/>
    </source>
</evidence>
<proteinExistence type="predicted"/>
<dbReference type="AlphaFoldDB" id="A0A3N1GYL6"/>
<keyword evidence="2" id="KW-0282">Flagellum</keyword>
<feature type="region of interest" description="Disordered" evidence="1">
    <location>
        <begin position="1"/>
        <end position="21"/>
    </location>
</feature>